<evidence type="ECO:0000256" key="3">
    <source>
        <dbReference type="ARBA" id="ARBA00004586"/>
    </source>
</evidence>
<dbReference type="Pfam" id="PF07787">
    <property type="entry name" value="TMEM43"/>
    <property type="match status" value="1"/>
</dbReference>
<dbReference type="OrthoDB" id="410725at2759"/>
<feature type="transmembrane region" description="Helical" evidence="10">
    <location>
        <begin position="58"/>
        <end position="77"/>
    </location>
</feature>
<evidence type="ECO:0000256" key="4">
    <source>
        <dbReference type="ARBA" id="ARBA00006627"/>
    </source>
</evidence>
<keyword evidence="7 10" id="KW-1133">Transmembrane helix</keyword>
<keyword evidence="9" id="KW-0539">Nucleus</keyword>
<comment type="caution">
    <text evidence="11">The sequence shown here is derived from an EMBL/GenBank/DDBJ whole genome shotgun (WGS) entry which is preliminary data.</text>
</comment>
<accession>A0A1Q9EZS1</accession>
<keyword evidence="12" id="KW-1185">Reference proteome</keyword>
<dbReference type="GO" id="GO:0006629">
    <property type="term" value="P:lipid metabolic process"/>
    <property type="evidence" value="ECO:0007669"/>
    <property type="project" value="TreeGrafter"/>
</dbReference>
<name>A0A1Q9EZS1_SYMMI</name>
<dbReference type="AlphaFoldDB" id="A0A1Q9EZS1"/>
<evidence type="ECO:0000256" key="2">
    <source>
        <dbReference type="ARBA" id="ARBA00004259"/>
    </source>
</evidence>
<dbReference type="GO" id="GO:0071763">
    <property type="term" value="P:nuclear membrane organization"/>
    <property type="evidence" value="ECO:0007669"/>
    <property type="project" value="TreeGrafter"/>
</dbReference>
<evidence type="ECO:0000256" key="9">
    <source>
        <dbReference type="ARBA" id="ARBA00023242"/>
    </source>
</evidence>
<keyword evidence="5 10" id="KW-0812">Transmembrane</keyword>
<comment type="subcellular location">
    <subcellularLocation>
        <location evidence="1">Endomembrane system</location>
        <topology evidence="1">Multi-pass membrane protein</topology>
    </subcellularLocation>
    <subcellularLocation>
        <location evidence="3">Endoplasmic reticulum membrane</location>
    </subcellularLocation>
    <subcellularLocation>
        <location evidence="2">Nucleus envelope</location>
    </subcellularLocation>
</comment>
<evidence type="ECO:0000313" key="12">
    <source>
        <dbReference type="Proteomes" id="UP000186817"/>
    </source>
</evidence>
<dbReference type="PANTHER" id="PTHR13416">
    <property type="match status" value="1"/>
</dbReference>
<evidence type="ECO:0000256" key="5">
    <source>
        <dbReference type="ARBA" id="ARBA00022692"/>
    </source>
</evidence>
<evidence type="ECO:0000256" key="7">
    <source>
        <dbReference type="ARBA" id="ARBA00022989"/>
    </source>
</evidence>
<organism evidence="11 12">
    <name type="scientific">Symbiodinium microadriaticum</name>
    <name type="common">Dinoflagellate</name>
    <name type="synonym">Zooxanthella microadriatica</name>
    <dbReference type="NCBI Taxonomy" id="2951"/>
    <lineage>
        <taxon>Eukaryota</taxon>
        <taxon>Sar</taxon>
        <taxon>Alveolata</taxon>
        <taxon>Dinophyceae</taxon>
        <taxon>Suessiales</taxon>
        <taxon>Symbiodiniaceae</taxon>
        <taxon>Symbiodinium</taxon>
    </lineage>
</organism>
<dbReference type="Proteomes" id="UP000186817">
    <property type="component" value="Unassembled WGS sequence"/>
</dbReference>
<evidence type="ECO:0000256" key="8">
    <source>
        <dbReference type="ARBA" id="ARBA00023136"/>
    </source>
</evidence>
<protein>
    <submittedName>
        <fullName evidence="11">Transmembrane protein 43</fullName>
    </submittedName>
</protein>
<reference evidence="11 12" key="1">
    <citation type="submission" date="2016-02" db="EMBL/GenBank/DDBJ databases">
        <title>Genome analysis of coral dinoflagellate symbionts highlights evolutionary adaptations to a symbiotic lifestyle.</title>
        <authorList>
            <person name="Aranda M."/>
            <person name="Li Y."/>
            <person name="Liew Y.J."/>
            <person name="Baumgarten S."/>
            <person name="Simakov O."/>
            <person name="Wilson M."/>
            <person name="Piel J."/>
            <person name="Ashoor H."/>
            <person name="Bougouffa S."/>
            <person name="Bajic V.B."/>
            <person name="Ryu T."/>
            <person name="Ravasi T."/>
            <person name="Bayer T."/>
            <person name="Micklem G."/>
            <person name="Kim H."/>
            <person name="Bhak J."/>
            <person name="Lajeunesse T.C."/>
            <person name="Voolstra C.R."/>
        </authorList>
    </citation>
    <scope>NUCLEOTIDE SEQUENCE [LARGE SCALE GENOMIC DNA]</scope>
    <source>
        <strain evidence="11 12">CCMP2467</strain>
    </source>
</reference>
<evidence type="ECO:0000256" key="1">
    <source>
        <dbReference type="ARBA" id="ARBA00004127"/>
    </source>
</evidence>
<dbReference type="GO" id="GO:0005789">
    <property type="term" value="C:endoplasmic reticulum membrane"/>
    <property type="evidence" value="ECO:0007669"/>
    <property type="project" value="UniProtKB-SubCell"/>
</dbReference>
<dbReference type="EMBL" id="LSRX01000036">
    <property type="protein sequence ID" value="OLQ12938.1"/>
    <property type="molecule type" value="Genomic_DNA"/>
</dbReference>
<dbReference type="InterPro" id="IPR012430">
    <property type="entry name" value="TMEM43_fam"/>
</dbReference>
<gene>
    <name evidence="11" type="primary">TMEM43</name>
    <name evidence="11" type="ORF">AK812_SmicGene3131</name>
</gene>
<proteinExistence type="inferred from homology"/>
<keyword evidence="8 10" id="KW-0472">Membrane</keyword>
<evidence type="ECO:0000256" key="10">
    <source>
        <dbReference type="SAM" id="Phobius"/>
    </source>
</evidence>
<dbReference type="PANTHER" id="PTHR13416:SF2">
    <property type="entry name" value="TRANSMEMBRANE PROTEIN 43"/>
    <property type="match status" value="1"/>
</dbReference>
<comment type="similarity">
    <text evidence="4">Belongs to the TMEM43 family.</text>
</comment>
<evidence type="ECO:0000313" key="11">
    <source>
        <dbReference type="EMBL" id="OLQ12938.1"/>
    </source>
</evidence>
<evidence type="ECO:0000256" key="6">
    <source>
        <dbReference type="ARBA" id="ARBA00022824"/>
    </source>
</evidence>
<sequence length="308" mass="34465">MVKIPRATVRTSFLAWAAITLAFAWAGGPLPWRILPGYVDGVSEPPPVEFARNRDNPFTDAMVGTICACIAFSLLWLNEGHAVRIEQLLDLVRRRVIETGPTAVPGNQRQLVFLQGDATSADQLVLPEWANISAPANSAKLRAQALMYQWEQEKDDQSVKYKKVWKNHRINSDRFQYAGHHNPVFPVAPTCMKLAKVAVGDFVLSKKMLGKLQNYQPCEISNATIQEINANPRMSRYGVGQLQHFSPSWFQSGKPAVFFPIDPANSLANPGRYCSHFLRFLAAWLELASAPGPGLRGHIGRRLQEYRE</sequence>
<dbReference type="GO" id="GO:0005637">
    <property type="term" value="C:nuclear inner membrane"/>
    <property type="evidence" value="ECO:0007669"/>
    <property type="project" value="TreeGrafter"/>
</dbReference>
<keyword evidence="6" id="KW-0256">Endoplasmic reticulum</keyword>